<dbReference type="STRING" id="56779.SAMN05421834_103120"/>
<dbReference type="EMBL" id="FTNC01000003">
    <property type="protein sequence ID" value="SIQ33314.1"/>
    <property type="molecule type" value="Genomic_DNA"/>
</dbReference>
<evidence type="ECO:0000313" key="2">
    <source>
        <dbReference type="Proteomes" id="UP000185669"/>
    </source>
</evidence>
<dbReference type="OrthoDB" id="2112226at2"/>
<gene>
    <name evidence="1" type="ORF">SAMN05421834_103120</name>
</gene>
<keyword evidence="2" id="KW-1185">Reference proteome</keyword>
<proteinExistence type="predicted"/>
<sequence>MKKYMLVLFSYCGLKKISKHLKKKLKPEDKLFVRAIMLEGVPKLSEHLISDVGVLGKKVVSDLENSVVDIYQDNAKNYLDELKKMAAEKSFILDKKLIQQHNLKKLKEDIKSTELDGIFINFSHNEFVSDQVKEEEIKEWLEKIELPKDIFYDGKRKNK</sequence>
<dbReference type="AlphaFoldDB" id="A0A1N6RWU6"/>
<dbReference type="RefSeq" id="WP_076543972.1">
    <property type="nucleotide sequence ID" value="NZ_FTNC01000003.1"/>
</dbReference>
<evidence type="ECO:0000313" key="1">
    <source>
        <dbReference type="EMBL" id="SIQ33314.1"/>
    </source>
</evidence>
<name>A0A1N6RWU6_9FIRM</name>
<accession>A0A1N6RWU6</accession>
<reference evidence="2" key="1">
    <citation type="submission" date="2017-01" db="EMBL/GenBank/DDBJ databases">
        <authorList>
            <person name="Varghese N."/>
            <person name="Submissions S."/>
        </authorList>
    </citation>
    <scope>NUCLEOTIDE SEQUENCE [LARGE SCALE GENOMIC DNA]</scope>
    <source>
        <strain evidence="2">ATCC 700103</strain>
    </source>
</reference>
<protein>
    <submittedName>
        <fullName evidence="1">Bacterioferritin</fullName>
    </submittedName>
</protein>
<organism evidence="1 2">
    <name type="scientific">Halanaerobium kushneri</name>
    <dbReference type="NCBI Taxonomy" id="56779"/>
    <lineage>
        <taxon>Bacteria</taxon>
        <taxon>Bacillati</taxon>
        <taxon>Bacillota</taxon>
        <taxon>Clostridia</taxon>
        <taxon>Halanaerobiales</taxon>
        <taxon>Halanaerobiaceae</taxon>
        <taxon>Halanaerobium</taxon>
    </lineage>
</organism>
<dbReference type="Proteomes" id="UP000185669">
    <property type="component" value="Unassembled WGS sequence"/>
</dbReference>